<dbReference type="AlphaFoldDB" id="A0A4Y7IVT6"/>
<protein>
    <recommendedName>
        <fullName evidence="10">MPN domain-containing protein</fullName>
    </recommendedName>
</protein>
<evidence type="ECO:0000256" key="5">
    <source>
        <dbReference type="ARBA" id="ARBA00022786"/>
    </source>
</evidence>
<evidence type="ECO:0000256" key="1">
    <source>
        <dbReference type="ARBA" id="ARBA00001947"/>
    </source>
</evidence>
<dbReference type="GO" id="GO:0070536">
    <property type="term" value="P:protein K63-linked deubiquitination"/>
    <property type="evidence" value="ECO:0007669"/>
    <property type="project" value="InterPro"/>
</dbReference>
<dbReference type="GO" id="GO:0016020">
    <property type="term" value="C:membrane"/>
    <property type="evidence" value="ECO:0007669"/>
    <property type="project" value="TreeGrafter"/>
</dbReference>
<dbReference type="GO" id="GO:0071108">
    <property type="term" value="P:protein K48-linked deubiquitination"/>
    <property type="evidence" value="ECO:0007669"/>
    <property type="project" value="TreeGrafter"/>
</dbReference>
<dbReference type="EMBL" id="CM010717">
    <property type="protein sequence ID" value="RZC53003.1"/>
    <property type="molecule type" value="Genomic_DNA"/>
</dbReference>
<keyword evidence="4" id="KW-0479">Metal-binding</keyword>
<evidence type="ECO:0000256" key="2">
    <source>
        <dbReference type="ARBA" id="ARBA00010981"/>
    </source>
</evidence>
<keyword evidence="6" id="KW-0378">Hydrolase</keyword>
<feature type="chain" id="PRO_5021317932" description="MPN domain-containing protein" evidence="9">
    <location>
        <begin position="26"/>
        <end position="558"/>
    </location>
</feature>
<dbReference type="InterPro" id="IPR037518">
    <property type="entry name" value="MPN"/>
</dbReference>
<feature type="domain" description="MPN" evidence="10">
    <location>
        <begin position="383"/>
        <end position="514"/>
    </location>
</feature>
<evidence type="ECO:0000313" key="11">
    <source>
        <dbReference type="EMBL" id="RZC53003.1"/>
    </source>
</evidence>
<dbReference type="Proteomes" id="UP000316621">
    <property type="component" value="Chromosome 3"/>
</dbReference>
<dbReference type="GO" id="GO:0005768">
    <property type="term" value="C:endosome"/>
    <property type="evidence" value="ECO:0007669"/>
    <property type="project" value="TreeGrafter"/>
</dbReference>
<comment type="similarity">
    <text evidence="2">Belongs to the peptidase M67C family.</text>
</comment>
<dbReference type="InterPro" id="IPR000555">
    <property type="entry name" value="JAMM/MPN+_dom"/>
</dbReference>
<gene>
    <name evidence="11" type="ORF">C5167_011862</name>
</gene>
<dbReference type="Gene3D" id="3.40.140.10">
    <property type="entry name" value="Cytidine Deaminase, domain 2"/>
    <property type="match status" value="1"/>
</dbReference>
<feature type="signal peptide" evidence="9">
    <location>
        <begin position="1"/>
        <end position="25"/>
    </location>
</feature>
<evidence type="ECO:0000256" key="4">
    <source>
        <dbReference type="ARBA" id="ARBA00022723"/>
    </source>
</evidence>
<dbReference type="SUPFAM" id="SSF102712">
    <property type="entry name" value="JAB1/MPN domain"/>
    <property type="match status" value="1"/>
</dbReference>
<dbReference type="Gramene" id="RZC53003">
    <property type="protein sequence ID" value="RZC53003"/>
    <property type="gene ID" value="C5167_011862"/>
</dbReference>
<proteinExistence type="inferred from homology"/>
<dbReference type="GO" id="GO:0140492">
    <property type="term" value="F:metal-dependent deubiquitinase activity"/>
    <property type="evidence" value="ECO:0007669"/>
    <property type="project" value="InterPro"/>
</dbReference>
<keyword evidence="3" id="KW-0645">Protease</keyword>
<keyword evidence="7" id="KW-0862">Zinc</keyword>
<evidence type="ECO:0000259" key="10">
    <source>
        <dbReference type="PROSITE" id="PS50249"/>
    </source>
</evidence>
<dbReference type="SMART" id="SM00232">
    <property type="entry name" value="JAB_MPN"/>
    <property type="match status" value="1"/>
</dbReference>
<accession>A0A4Y7IVT6</accession>
<evidence type="ECO:0000313" key="12">
    <source>
        <dbReference type="Proteomes" id="UP000316621"/>
    </source>
</evidence>
<sequence>MGITVTFAIFARLLVVMCVLSLGDAARNLNDHTTINDNPKKSGSSSSMVLNLASIEMIIPEFNKTISLPALVSLPVEVIDIFGGKKEKHTIEYIFLGATAAGELIASLAPQDGNIDVPLRDYYRTVGSLLEQETIPCHPDYLDTLAMERSVYRKKLSAVMSELRSIKADVYRGVTELNKAYYHSQSADSTNQKITSDLETSQLYPTGRSASQASSRHNNLFSRHNNSFQTVSSNNMHTEMQFQKIDNIAKVGPSAFLTDGFISRSFILLPPKEETLSRRPIFGPNGVDKSTMDTVLPLDDGRWSRSAEESCSSGIIIKELLQVNKIRQPLPPPVLAELKQHDPSQVADPRPGPAKSMQDEIFDSNSYQHLHIVRLNPLQPTPSLLPPANMMEGFLRLALENTKKNLETCGVLAGKMENRVFHITTLIIPKKEATSDSCLAMKEELLFEFQDKLSLSPLGWIHTHPSQTCAMSSVDLHTQYAYQIMLPEAIAIVMAPSDTYRQHGIFHLSDPGGVSLIRHCQQRGFHAHEEPSDGSPIYEHCSHVYMDPKLKFEIVDLR</sequence>
<dbReference type="PROSITE" id="PS50249">
    <property type="entry name" value="MPN"/>
    <property type="match status" value="1"/>
</dbReference>
<evidence type="ECO:0000256" key="8">
    <source>
        <dbReference type="ARBA" id="ARBA00023049"/>
    </source>
</evidence>
<dbReference type="CDD" id="cd08066">
    <property type="entry name" value="MPN_AMSH_like"/>
    <property type="match status" value="1"/>
</dbReference>
<dbReference type="PANTHER" id="PTHR12947:SF18">
    <property type="entry name" value="AMSH-LIKE UBIQUITIN THIOESTERASE 3"/>
    <property type="match status" value="1"/>
</dbReference>
<dbReference type="STRING" id="3469.A0A4Y7IVT6"/>
<keyword evidence="9" id="KW-0732">Signal</keyword>
<reference evidence="11 12" key="1">
    <citation type="journal article" date="2018" name="Science">
        <title>The opium poppy genome and morphinan production.</title>
        <authorList>
            <person name="Guo L."/>
            <person name="Winzer T."/>
            <person name="Yang X."/>
            <person name="Li Y."/>
            <person name="Ning Z."/>
            <person name="He Z."/>
            <person name="Teodor R."/>
            <person name="Lu Y."/>
            <person name="Bowser T.A."/>
            <person name="Graham I.A."/>
            <person name="Ye K."/>
        </authorList>
    </citation>
    <scope>NUCLEOTIDE SEQUENCE [LARGE SCALE GENOMIC DNA]</scope>
    <source>
        <strain evidence="12">cv. HN1</strain>
        <tissue evidence="11">Leaves</tissue>
    </source>
</reference>
<evidence type="ECO:0000256" key="6">
    <source>
        <dbReference type="ARBA" id="ARBA00022801"/>
    </source>
</evidence>
<dbReference type="GO" id="GO:0046872">
    <property type="term" value="F:metal ion binding"/>
    <property type="evidence" value="ECO:0007669"/>
    <property type="project" value="UniProtKB-KW"/>
</dbReference>
<organism evidence="11 12">
    <name type="scientific">Papaver somniferum</name>
    <name type="common">Opium poppy</name>
    <dbReference type="NCBI Taxonomy" id="3469"/>
    <lineage>
        <taxon>Eukaryota</taxon>
        <taxon>Viridiplantae</taxon>
        <taxon>Streptophyta</taxon>
        <taxon>Embryophyta</taxon>
        <taxon>Tracheophyta</taxon>
        <taxon>Spermatophyta</taxon>
        <taxon>Magnoliopsida</taxon>
        <taxon>Ranunculales</taxon>
        <taxon>Papaveraceae</taxon>
        <taxon>Papaveroideae</taxon>
        <taxon>Papaver</taxon>
    </lineage>
</organism>
<name>A0A4Y7IVT6_PAPSO</name>
<keyword evidence="5" id="KW-0833">Ubl conjugation pathway</keyword>
<dbReference type="Pfam" id="PF01398">
    <property type="entry name" value="JAB"/>
    <property type="match status" value="1"/>
</dbReference>
<dbReference type="InterPro" id="IPR044098">
    <property type="entry name" value="STAMBP/STALP-like_MPN"/>
</dbReference>
<keyword evidence="12" id="KW-1185">Reference proteome</keyword>
<evidence type="ECO:0000256" key="7">
    <source>
        <dbReference type="ARBA" id="ARBA00022833"/>
    </source>
</evidence>
<dbReference type="GO" id="GO:0006508">
    <property type="term" value="P:proteolysis"/>
    <property type="evidence" value="ECO:0007669"/>
    <property type="project" value="UniProtKB-KW"/>
</dbReference>
<dbReference type="OMA" id="NDHTTIN"/>
<dbReference type="GO" id="GO:0061578">
    <property type="term" value="F:K63-linked deubiquitinase activity"/>
    <property type="evidence" value="ECO:0007669"/>
    <property type="project" value="InterPro"/>
</dbReference>
<keyword evidence="8" id="KW-0482">Metalloprotease</keyword>
<comment type="cofactor">
    <cofactor evidence="1">
        <name>Zn(2+)</name>
        <dbReference type="ChEBI" id="CHEBI:29105"/>
    </cofactor>
</comment>
<evidence type="ECO:0000256" key="9">
    <source>
        <dbReference type="SAM" id="SignalP"/>
    </source>
</evidence>
<dbReference type="PANTHER" id="PTHR12947">
    <property type="entry name" value="AMSH-LIKE PROTEASE"/>
    <property type="match status" value="1"/>
</dbReference>
<evidence type="ECO:0000256" key="3">
    <source>
        <dbReference type="ARBA" id="ARBA00022670"/>
    </source>
</evidence>